<sequence>MMINTSRFRQTILLAVITLNLISTWLHYIDNALFLSRYPGPQWFTSVGVISTVIVMTPVGLLGYWFYTKRMFWLAYFLLALYSITSISSPAHYLFPMVAPMSLKMHSLIWLDGFMGLLLIVSLLWSSLVLKEWRSKIFTN</sequence>
<evidence type="ECO:0000313" key="2">
    <source>
        <dbReference type="EMBL" id="MBD2528710.1"/>
    </source>
</evidence>
<feature type="transmembrane region" description="Helical" evidence="1">
    <location>
        <begin position="12"/>
        <end position="29"/>
    </location>
</feature>
<keyword evidence="3" id="KW-1185">Reference proteome</keyword>
<gene>
    <name evidence="2" type="ORF">H6G97_03685</name>
</gene>
<reference evidence="2 3" key="1">
    <citation type="journal article" date="2020" name="ISME J.">
        <title>Comparative genomics reveals insights into cyanobacterial evolution and habitat adaptation.</title>
        <authorList>
            <person name="Chen M.Y."/>
            <person name="Teng W.K."/>
            <person name="Zhao L."/>
            <person name="Hu C.X."/>
            <person name="Zhou Y.K."/>
            <person name="Han B.P."/>
            <person name="Song L.R."/>
            <person name="Shu W.S."/>
        </authorList>
    </citation>
    <scope>NUCLEOTIDE SEQUENCE [LARGE SCALE GENOMIC DNA]</scope>
    <source>
        <strain evidence="2 3">FACHB-838</strain>
    </source>
</reference>
<name>A0ABR8DIL7_9NOSO</name>
<evidence type="ECO:0000313" key="3">
    <source>
        <dbReference type="Proteomes" id="UP000623440"/>
    </source>
</evidence>
<keyword evidence="1" id="KW-1133">Transmembrane helix</keyword>
<keyword evidence="1" id="KW-0472">Membrane</keyword>
<protein>
    <submittedName>
        <fullName evidence="2">Uncharacterized protein</fullName>
    </submittedName>
</protein>
<feature type="transmembrane region" description="Helical" evidence="1">
    <location>
        <begin position="107"/>
        <end position="130"/>
    </location>
</feature>
<accession>A0ABR8DIL7</accession>
<proteinExistence type="predicted"/>
<dbReference type="Proteomes" id="UP000623440">
    <property type="component" value="Unassembled WGS sequence"/>
</dbReference>
<feature type="transmembrane region" description="Helical" evidence="1">
    <location>
        <begin position="49"/>
        <end position="67"/>
    </location>
</feature>
<comment type="caution">
    <text evidence="2">The sequence shown here is derived from an EMBL/GenBank/DDBJ whole genome shotgun (WGS) entry which is preliminary data.</text>
</comment>
<organism evidence="2 3">
    <name type="scientific">Nostoc flagelliforme FACHB-838</name>
    <dbReference type="NCBI Taxonomy" id="2692904"/>
    <lineage>
        <taxon>Bacteria</taxon>
        <taxon>Bacillati</taxon>
        <taxon>Cyanobacteriota</taxon>
        <taxon>Cyanophyceae</taxon>
        <taxon>Nostocales</taxon>
        <taxon>Nostocaceae</taxon>
        <taxon>Nostoc</taxon>
    </lineage>
</organism>
<dbReference type="EMBL" id="JACJSI010000004">
    <property type="protein sequence ID" value="MBD2528710.1"/>
    <property type="molecule type" value="Genomic_DNA"/>
</dbReference>
<dbReference type="RefSeq" id="WP_190939345.1">
    <property type="nucleotide sequence ID" value="NZ_JACJSI010000004.1"/>
</dbReference>
<keyword evidence="1" id="KW-0812">Transmembrane</keyword>
<evidence type="ECO:0000256" key="1">
    <source>
        <dbReference type="SAM" id="Phobius"/>
    </source>
</evidence>
<feature type="transmembrane region" description="Helical" evidence="1">
    <location>
        <begin position="74"/>
        <end position="95"/>
    </location>
</feature>